<organism evidence="7 8">
    <name type="scientific">Pestalotiopsis fici (strain W106-1 / CGMCC3.15140)</name>
    <dbReference type="NCBI Taxonomy" id="1229662"/>
    <lineage>
        <taxon>Eukaryota</taxon>
        <taxon>Fungi</taxon>
        <taxon>Dikarya</taxon>
        <taxon>Ascomycota</taxon>
        <taxon>Pezizomycotina</taxon>
        <taxon>Sordariomycetes</taxon>
        <taxon>Xylariomycetidae</taxon>
        <taxon>Amphisphaeriales</taxon>
        <taxon>Sporocadaceae</taxon>
        <taxon>Pestalotiopsis</taxon>
    </lineage>
</organism>
<dbReference type="OrthoDB" id="2123952at2759"/>
<dbReference type="RefSeq" id="XP_007833426.1">
    <property type="nucleotide sequence ID" value="XM_007835235.1"/>
</dbReference>
<feature type="domain" description="Xylanolytic transcriptional activator regulatory" evidence="6">
    <location>
        <begin position="86"/>
        <end position="229"/>
    </location>
</feature>
<accession>W3X8B5</accession>
<dbReference type="GO" id="GO:0006351">
    <property type="term" value="P:DNA-templated transcription"/>
    <property type="evidence" value="ECO:0007669"/>
    <property type="project" value="InterPro"/>
</dbReference>
<dbReference type="PANTHER" id="PTHR46910">
    <property type="entry name" value="TRANSCRIPTION FACTOR PDR1"/>
    <property type="match status" value="1"/>
</dbReference>
<gene>
    <name evidence="7" type="ORF">PFICI_06654</name>
</gene>
<reference evidence="8" key="1">
    <citation type="journal article" date="2015" name="BMC Genomics">
        <title>Genomic and transcriptomic analysis of the endophytic fungus Pestalotiopsis fici reveals its lifestyle and high potential for synthesis of natural products.</title>
        <authorList>
            <person name="Wang X."/>
            <person name="Zhang X."/>
            <person name="Liu L."/>
            <person name="Xiang M."/>
            <person name="Wang W."/>
            <person name="Sun X."/>
            <person name="Che Y."/>
            <person name="Guo L."/>
            <person name="Liu G."/>
            <person name="Guo L."/>
            <person name="Wang C."/>
            <person name="Yin W.B."/>
            <person name="Stadler M."/>
            <person name="Zhang X."/>
            <person name="Liu X."/>
        </authorList>
    </citation>
    <scope>NUCLEOTIDE SEQUENCE [LARGE SCALE GENOMIC DNA]</scope>
    <source>
        <strain evidence="8">W106-1 / CGMCC3.15140</strain>
    </source>
</reference>
<dbReference type="InterPro" id="IPR007219">
    <property type="entry name" value="XnlR_reg_dom"/>
</dbReference>
<dbReference type="Pfam" id="PF04082">
    <property type="entry name" value="Fungal_trans"/>
    <property type="match status" value="1"/>
</dbReference>
<evidence type="ECO:0000256" key="3">
    <source>
        <dbReference type="ARBA" id="ARBA00023125"/>
    </source>
</evidence>
<dbReference type="InterPro" id="IPR050987">
    <property type="entry name" value="AtrR-like"/>
</dbReference>
<evidence type="ECO:0000259" key="6">
    <source>
        <dbReference type="Pfam" id="PF04082"/>
    </source>
</evidence>
<dbReference type="eggNOG" id="ENOG502RVTU">
    <property type="taxonomic scope" value="Eukaryota"/>
</dbReference>
<dbReference type="OMA" id="PSHEMAN"/>
<evidence type="ECO:0000256" key="5">
    <source>
        <dbReference type="ARBA" id="ARBA00023242"/>
    </source>
</evidence>
<evidence type="ECO:0000256" key="2">
    <source>
        <dbReference type="ARBA" id="ARBA00023015"/>
    </source>
</evidence>
<proteinExistence type="predicted"/>
<evidence type="ECO:0000256" key="1">
    <source>
        <dbReference type="ARBA" id="ARBA00004123"/>
    </source>
</evidence>
<dbReference type="GO" id="GO:0003677">
    <property type="term" value="F:DNA binding"/>
    <property type="evidence" value="ECO:0007669"/>
    <property type="project" value="UniProtKB-KW"/>
</dbReference>
<dbReference type="EMBL" id="KI912112">
    <property type="protein sequence ID" value="ETS81652.1"/>
    <property type="molecule type" value="Genomic_DNA"/>
</dbReference>
<keyword evidence="8" id="KW-1185">Reference proteome</keyword>
<keyword evidence="3" id="KW-0238">DNA-binding</keyword>
<sequence>MCAVSPQSYARGMCRPKNGRHTLRHNRPEKVPSLSELLLAESSVKPGSVFGSTEQSTTTADVLTPESLEDQESADLLPMREILPIIDAYFREFNCVMPLFHQASFMKLLHEFCSSTSRRSKVSWGIINCVLALGSKVMAIEAEPLQCGFSKATIQKYEANAQRCLDEFMMREEDTLGIQGLLAVVILHQANSNSKPAFMLTNTAIRQAHRLQMYTRESHANLSPEEAKHRDNDLSFRNKTPSIQLDIDLDIDLPREDGGGVLQSVDGLMKFNYFRSRVQLAHLEGKIYDNLYSIRSKKLSREDRSRHVDQISVLLDKWQQSIPVSLQDEHMIHCLPRVAAVHMKILHHHYLLCLVSLHGLYSIHSGWMKAIGVYGQTVLANMDNNTDICMRHMQPALPSAWTKCCAASRRSIRLLVSEPRQTCSLWLNMGAYYSGIIILLANCQYYPSHEMANEDHELAKDGIKLLKHFAHIKVNDQLLKAMSILDDLEIIASKAVEHYGGLPEASQPTPISAQETYSITHDIFGNGLFENLAVDIDDHEAAINPIWEDDGLEFSYSMTV</sequence>
<dbReference type="InParanoid" id="W3X8B5"/>
<dbReference type="AlphaFoldDB" id="W3X8B5"/>
<dbReference type="GeneID" id="19271667"/>
<dbReference type="KEGG" id="pfy:PFICI_06654"/>
<protein>
    <recommendedName>
        <fullName evidence="6">Xylanolytic transcriptional activator regulatory domain-containing protein</fullName>
    </recommendedName>
</protein>
<dbReference type="Proteomes" id="UP000030651">
    <property type="component" value="Unassembled WGS sequence"/>
</dbReference>
<dbReference type="GO" id="GO:0008270">
    <property type="term" value="F:zinc ion binding"/>
    <property type="evidence" value="ECO:0007669"/>
    <property type="project" value="InterPro"/>
</dbReference>
<evidence type="ECO:0000313" key="8">
    <source>
        <dbReference type="Proteomes" id="UP000030651"/>
    </source>
</evidence>
<evidence type="ECO:0000256" key="4">
    <source>
        <dbReference type="ARBA" id="ARBA00023163"/>
    </source>
</evidence>
<keyword evidence="4" id="KW-0804">Transcription</keyword>
<dbReference type="PANTHER" id="PTHR46910:SF37">
    <property type="entry name" value="ZN(II)2CYS6 TRANSCRIPTION FACTOR (EUROFUNG)"/>
    <property type="match status" value="1"/>
</dbReference>
<comment type="subcellular location">
    <subcellularLocation>
        <location evidence="1">Nucleus</location>
    </subcellularLocation>
</comment>
<keyword evidence="2" id="KW-0805">Transcription regulation</keyword>
<name>W3X8B5_PESFW</name>
<dbReference type="CDD" id="cd12148">
    <property type="entry name" value="fungal_TF_MHR"/>
    <property type="match status" value="1"/>
</dbReference>
<dbReference type="GO" id="GO:0005634">
    <property type="term" value="C:nucleus"/>
    <property type="evidence" value="ECO:0007669"/>
    <property type="project" value="UniProtKB-SubCell"/>
</dbReference>
<dbReference type="GO" id="GO:0003700">
    <property type="term" value="F:DNA-binding transcription factor activity"/>
    <property type="evidence" value="ECO:0007669"/>
    <property type="project" value="InterPro"/>
</dbReference>
<evidence type="ECO:0000313" key="7">
    <source>
        <dbReference type="EMBL" id="ETS81652.1"/>
    </source>
</evidence>
<dbReference type="HOGENOM" id="CLU_011099_5_2_1"/>
<keyword evidence="5" id="KW-0539">Nucleus</keyword>